<accession>A0A0D1JUM5</accession>
<gene>
    <name evidence="5" type="ORF">TL10_14055</name>
</gene>
<dbReference type="Proteomes" id="UP000032221">
    <property type="component" value="Unassembled WGS sequence"/>
</dbReference>
<organism evidence="5 6">
    <name type="scientific">Mycolicibacterium llatzerense</name>
    <dbReference type="NCBI Taxonomy" id="280871"/>
    <lineage>
        <taxon>Bacteria</taxon>
        <taxon>Bacillati</taxon>
        <taxon>Actinomycetota</taxon>
        <taxon>Actinomycetes</taxon>
        <taxon>Mycobacteriales</taxon>
        <taxon>Mycobacteriaceae</taxon>
        <taxon>Mycolicibacterium</taxon>
    </lineage>
</organism>
<dbReference type="PATRIC" id="fig|280871.6.peg.2916"/>
<evidence type="ECO:0000256" key="1">
    <source>
        <dbReference type="ARBA" id="ARBA00008898"/>
    </source>
</evidence>
<feature type="domain" description="Flavin reductase like" evidence="4">
    <location>
        <begin position="12"/>
        <end position="160"/>
    </location>
</feature>
<dbReference type="STRING" id="280871.TL10_14055"/>
<dbReference type="PANTHER" id="PTHR30466">
    <property type="entry name" value="FLAVIN REDUCTASE"/>
    <property type="match status" value="1"/>
</dbReference>
<dbReference type="AlphaFoldDB" id="A0A0D1JUM5"/>
<feature type="compositionally biased region" description="Basic and acidic residues" evidence="3">
    <location>
        <begin position="154"/>
        <end position="163"/>
    </location>
</feature>
<comment type="caution">
    <text evidence="5">The sequence shown here is derived from an EMBL/GenBank/DDBJ whole genome shotgun (WGS) entry which is preliminary data.</text>
</comment>
<protein>
    <submittedName>
        <fullName evidence="5">Oxidoreductase</fullName>
    </submittedName>
</protein>
<evidence type="ECO:0000313" key="6">
    <source>
        <dbReference type="Proteomes" id="UP000032221"/>
    </source>
</evidence>
<evidence type="ECO:0000259" key="4">
    <source>
        <dbReference type="SMART" id="SM00903"/>
    </source>
</evidence>
<sequence>MMDGNSAFEDFVGLLDYPMFIVTAHARGDMGGCLVGFATQASITPPIFLVGLSQPNHTLSVAHQATHLGVHLMARENIELCRLFGGQTNDAVNKFDFCAWHLGPEGTPILDAAEAWFVGAVVRRLDMGGDHVGYLLKPLAGHRAENPRAPVSFDDVKDLEPGHRAQAPLPEAQNG</sequence>
<dbReference type="SMART" id="SM00903">
    <property type="entry name" value="Flavin_Reduct"/>
    <property type="match status" value="1"/>
</dbReference>
<dbReference type="Gene3D" id="2.30.110.10">
    <property type="entry name" value="Electron Transport, Fmn-binding Protein, Chain A"/>
    <property type="match status" value="1"/>
</dbReference>
<dbReference type="GO" id="GO:0010181">
    <property type="term" value="F:FMN binding"/>
    <property type="evidence" value="ECO:0007669"/>
    <property type="project" value="InterPro"/>
</dbReference>
<evidence type="ECO:0000313" key="5">
    <source>
        <dbReference type="EMBL" id="KIU16279.1"/>
    </source>
</evidence>
<keyword evidence="6" id="KW-1185">Reference proteome</keyword>
<evidence type="ECO:0000256" key="2">
    <source>
        <dbReference type="ARBA" id="ARBA00023002"/>
    </source>
</evidence>
<evidence type="ECO:0000256" key="3">
    <source>
        <dbReference type="SAM" id="MobiDB-lite"/>
    </source>
</evidence>
<dbReference type="InterPro" id="IPR012349">
    <property type="entry name" value="Split_barrel_FMN-bd"/>
</dbReference>
<reference evidence="5 6" key="1">
    <citation type="submission" date="2015-01" db="EMBL/GenBank/DDBJ databases">
        <title>Genome sequence of Mycobacterium llatzerense and Mycobacterium immunogenum recovered from brain abscess.</title>
        <authorList>
            <person name="Greninger A.L."/>
            <person name="Langelier C."/>
            <person name="Cunningham G."/>
            <person name="Chiu C.Y."/>
            <person name="Miller S."/>
        </authorList>
    </citation>
    <scope>NUCLEOTIDE SEQUENCE [LARGE SCALE GENOMIC DNA]</scope>
    <source>
        <strain evidence="5 6">CLUC14</strain>
    </source>
</reference>
<feature type="region of interest" description="Disordered" evidence="3">
    <location>
        <begin position="146"/>
        <end position="175"/>
    </location>
</feature>
<keyword evidence="2" id="KW-0560">Oxidoreductase</keyword>
<dbReference type="EMBL" id="JXST01000018">
    <property type="protein sequence ID" value="KIU16279.1"/>
    <property type="molecule type" value="Genomic_DNA"/>
</dbReference>
<comment type="similarity">
    <text evidence="1">Belongs to the non-flavoprotein flavin reductase family.</text>
</comment>
<name>A0A0D1JUM5_9MYCO</name>
<dbReference type="InterPro" id="IPR050268">
    <property type="entry name" value="NADH-dep_flavin_reductase"/>
</dbReference>
<dbReference type="GO" id="GO:0042602">
    <property type="term" value="F:riboflavin reductase (NADPH) activity"/>
    <property type="evidence" value="ECO:0007669"/>
    <property type="project" value="TreeGrafter"/>
</dbReference>
<proteinExistence type="inferred from homology"/>
<dbReference type="PANTHER" id="PTHR30466:SF15">
    <property type="entry name" value="POSSIBLE OXIDOREDUCTASE"/>
    <property type="match status" value="1"/>
</dbReference>
<dbReference type="SUPFAM" id="SSF50475">
    <property type="entry name" value="FMN-binding split barrel"/>
    <property type="match status" value="1"/>
</dbReference>
<dbReference type="Pfam" id="PF01613">
    <property type="entry name" value="Flavin_Reduct"/>
    <property type="match status" value="1"/>
</dbReference>
<dbReference type="InterPro" id="IPR002563">
    <property type="entry name" value="Flavin_Rdtase-like_dom"/>
</dbReference>